<reference evidence="2 4" key="1">
    <citation type="journal article" date="2014" name="BMC Genomics">
        <title>Genome sequence of Anopheles sinensis provides insight into genetics basis of mosquito competence for malaria parasites.</title>
        <authorList>
            <person name="Zhou D."/>
            <person name="Zhang D."/>
            <person name="Ding G."/>
            <person name="Shi L."/>
            <person name="Hou Q."/>
            <person name="Ye Y."/>
            <person name="Xu Y."/>
            <person name="Zhou H."/>
            <person name="Xiong C."/>
            <person name="Li S."/>
            <person name="Yu J."/>
            <person name="Hong S."/>
            <person name="Yu X."/>
            <person name="Zou P."/>
            <person name="Chen C."/>
            <person name="Chang X."/>
            <person name="Wang W."/>
            <person name="Lv Y."/>
            <person name="Sun Y."/>
            <person name="Ma L."/>
            <person name="Shen B."/>
            <person name="Zhu C."/>
        </authorList>
    </citation>
    <scope>NUCLEOTIDE SEQUENCE [LARGE SCALE GENOMIC DNA]</scope>
</reference>
<sequence>MHLMRRLSDPDPDRHRSSGDTYGRYMFSKDVTGSRSGTEREGSHIHARDLPSLHPAPKRHPVPVKCRVSGRTHHTISIGRGGGGGVAGRTSGIWGGNSERSGNVRCDGHGG</sequence>
<dbReference type="Proteomes" id="UP000030765">
    <property type="component" value="Unassembled WGS sequence"/>
</dbReference>
<feature type="compositionally biased region" description="Basic and acidic residues" evidence="1">
    <location>
        <begin position="37"/>
        <end position="51"/>
    </location>
</feature>
<dbReference type="EnsemblMetazoa" id="ASIC005825-RA">
    <property type="protein sequence ID" value="ASIC005825-PA"/>
    <property type="gene ID" value="ASIC005825"/>
</dbReference>
<evidence type="ECO:0000313" key="2">
    <source>
        <dbReference type="EMBL" id="KFB38548.1"/>
    </source>
</evidence>
<keyword evidence="4" id="KW-1185">Reference proteome</keyword>
<reference evidence="3" key="2">
    <citation type="submission" date="2020-05" db="UniProtKB">
        <authorList>
            <consortium name="EnsemblMetazoa"/>
        </authorList>
    </citation>
    <scope>IDENTIFICATION</scope>
</reference>
<feature type="region of interest" description="Disordered" evidence="1">
    <location>
        <begin position="1"/>
        <end position="111"/>
    </location>
</feature>
<dbReference type="VEuPathDB" id="VectorBase:ASIC005825"/>
<evidence type="ECO:0000313" key="3">
    <source>
        <dbReference type="EnsemblMetazoa" id="ASIC005825-PA"/>
    </source>
</evidence>
<evidence type="ECO:0000313" key="4">
    <source>
        <dbReference type="Proteomes" id="UP000030765"/>
    </source>
</evidence>
<evidence type="ECO:0000256" key="1">
    <source>
        <dbReference type="SAM" id="MobiDB-lite"/>
    </source>
</evidence>
<name>A0A084VKQ4_ANOSI</name>
<protein>
    <submittedName>
        <fullName evidence="2 3">Prolyl 4-hydroxylase subunit alpha-1 isoform X5</fullName>
    </submittedName>
</protein>
<proteinExistence type="predicted"/>
<feature type="compositionally biased region" description="Basic and acidic residues" evidence="1">
    <location>
        <begin position="1"/>
        <end position="18"/>
    </location>
</feature>
<gene>
    <name evidence="2" type="ORF">ZHAS_00005825</name>
</gene>
<dbReference type="AlphaFoldDB" id="A0A084VKQ4"/>
<dbReference type="EMBL" id="KE524948">
    <property type="protein sequence ID" value="KFB38548.1"/>
    <property type="molecule type" value="Genomic_DNA"/>
</dbReference>
<accession>A0A084VKQ4</accession>
<organism evidence="2">
    <name type="scientific">Anopheles sinensis</name>
    <name type="common">Mosquito</name>
    <dbReference type="NCBI Taxonomy" id="74873"/>
    <lineage>
        <taxon>Eukaryota</taxon>
        <taxon>Metazoa</taxon>
        <taxon>Ecdysozoa</taxon>
        <taxon>Arthropoda</taxon>
        <taxon>Hexapoda</taxon>
        <taxon>Insecta</taxon>
        <taxon>Pterygota</taxon>
        <taxon>Neoptera</taxon>
        <taxon>Endopterygota</taxon>
        <taxon>Diptera</taxon>
        <taxon>Nematocera</taxon>
        <taxon>Culicoidea</taxon>
        <taxon>Culicidae</taxon>
        <taxon>Anophelinae</taxon>
        <taxon>Anopheles</taxon>
    </lineage>
</organism>
<dbReference type="EMBL" id="ATLV01014237">
    <property type="status" value="NOT_ANNOTATED_CDS"/>
    <property type="molecule type" value="Genomic_DNA"/>
</dbReference>
<feature type="compositionally biased region" description="Basic residues" evidence="1">
    <location>
        <begin position="56"/>
        <end position="74"/>
    </location>
</feature>